<feature type="transmembrane region" description="Helical" evidence="1">
    <location>
        <begin position="86"/>
        <end position="111"/>
    </location>
</feature>
<gene>
    <name evidence="2" type="ORF">GSI_08897</name>
</gene>
<keyword evidence="1" id="KW-0812">Transmembrane</keyword>
<evidence type="ECO:0000313" key="3">
    <source>
        <dbReference type="Proteomes" id="UP000230002"/>
    </source>
</evidence>
<keyword evidence="1" id="KW-1133">Transmembrane helix</keyword>
<reference evidence="2 3" key="1">
    <citation type="journal article" date="2015" name="Sci. Rep.">
        <title>Chromosome-level genome map provides insights into diverse defense mechanisms in the medicinal fungus Ganoderma sinense.</title>
        <authorList>
            <person name="Zhu Y."/>
            <person name="Xu J."/>
            <person name="Sun C."/>
            <person name="Zhou S."/>
            <person name="Xu H."/>
            <person name="Nelson D.R."/>
            <person name="Qian J."/>
            <person name="Song J."/>
            <person name="Luo H."/>
            <person name="Xiang L."/>
            <person name="Li Y."/>
            <person name="Xu Z."/>
            <person name="Ji A."/>
            <person name="Wang L."/>
            <person name="Lu S."/>
            <person name="Hayward A."/>
            <person name="Sun W."/>
            <person name="Li X."/>
            <person name="Schwartz D.C."/>
            <person name="Wang Y."/>
            <person name="Chen S."/>
        </authorList>
    </citation>
    <scope>NUCLEOTIDE SEQUENCE [LARGE SCALE GENOMIC DNA]</scope>
    <source>
        <strain evidence="2 3">ZZ0214-1</strain>
    </source>
</reference>
<comment type="caution">
    <text evidence="2">The sequence shown here is derived from an EMBL/GenBank/DDBJ whole genome shotgun (WGS) entry which is preliminary data.</text>
</comment>
<proteinExistence type="predicted"/>
<evidence type="ECO:0000256" key="1">
    <source>
        <dbReference type="SAM" id="Phobius"/>
    </source>
</evidence>
<keyword evidence="3" id="KW-1185">Reference proteome</keyword>
<dbReference type="EMBL" id="AYKW01000023">
    <property type="protein sequence ID" value="PIL28851.1"/>
    <property type="molecule type" value="Genomic_DNA"/>
</dbReference>
<keyword evidence="1" id="KW-0472">Membrane</keyword>
<evidence type="ECO:0000313" key="2">
    <source>
        <dbReference type="EMBL" id="PIL28851.1"/>
    </source>
</evidence>
<feature type="transmembrane region" description="Helical" evidence="1">
    <location>
        <begin position="131"/>
        <end position="158"/>
    </location>
</feature>
<accession>A0A2G8S519</accession>
<evidence type="ECO:0008006" key="4">
    <source>
        <dbReference type="Google" id="ProtNLM"/>
    </source>
</evidence>
<sequence length="190" mass="21708">MASISGIRIGLYVVLWLFSAVLLGLTGTRLHYTLFLPPNDPLNNGQPFYDPIAAELLVTSVLALFWSSYIIHIIHRSYDYGRFSSFAAELLGLMALFTLFLVGAAIASTLWGDLFFCHNYWQCRMLTALVAFAWISWVTTFALIVISVLFAVANSAFFHPLHGRYDPRASFFGPTDKRPDNTERRRWRWF</sequence>
<dbReference type="AlphaFoldDB" id="A0A2G8S519"/>
<feature type="transmembrane region" description="Helical" evidence="1">
    <location>
        <begin position="52"/>
        <end position="74"/>
    </location>
</feature>
<feature type="transmembrane region" description="Helical" evidence="1">
    <location>
        <begin position="12"/>
        <end position="32"/>
    </location>
</feature>
<dbReference type="OrthoDB" id="2501127at2759"/>
<protein>
    <recommendedName>
        <fullName evidence="4">MARVEL domain-containing protein</fullName>
    </recommendedName>
</protein>
<name>A0A2G8S519_9APHY</name>
<organism evidence="2 3">
    <name type="scientific">Ganoderma sinense ZZ0214-1</name>
    <dbReference type="NCBI Taxonomy" id="1077348"/>
    <lineage>
        <taxon>Eukaryota</taxon>
        <taxon>Fungi</taxon>
        <taxon>Dikarya</taxon>
        <taxon>Basidiomycota</taxon>
        <taxon>Agaricomycotina</taxon>
        <taxon>Agaricomycetes</taxon>
        <taxon>Polyporales</taxon>
        <taxon>Polyporaceae</taxon>
        <taxon>Ganoderma</taxon>
    </lineage>
</organism>
<dbReference type="Proteomes" id="UP000230002">
    <property type="component" value="Unassembled WGS sequence"/>
</dbReference>